<dbReference type="HOGENOM" id="CLU_144639_1_0_5"/>
<gene>
    <name evidence="3" type="ordered locus">RPC_1692</name>
</gene>
<sequence length="111" mass="11242">MLITRAVLCGTMLLSADLAVAQSPFDGVWNVTVVTNAGSCEPKLSYPVVVADGRVTGSPDITGSIGRAGNVRVSIRGAYANGQLNGSAGSGKWNSAAAGMPCSGRWEASRG</sequence>
<feature type="signal peptide" evidence="2">
    <location>
        <begin position="1"/>
        <end position="21"/>
    </location>
</feature>
<reference evidence="3" key="1">
    <citation type="submission" date="2006-03" db="EMBL/GenBank/DDBJ databases">
        <title>Complete sequence of Rhodopseudomonas palustris BisB18.</title>
        <authorList>
            <consortium name="US DOE Joint Genome Institute"/>
            <person name="Copeland A."/>
            <person name="Lucas S."/>
            <person name="Lapidus A."/>
            <person name="Barry K."/>
            <person name="Detter J.C."/>
            <person name="Glavina del Rio T."/>
            <person name="Hammon N."/>
            <person name="Israni S."/>
            <person name="Dalin E."/>
            <person name="Tice H."/>
            <person name="Pitluck S."/>
            <person name="Chain P."/>
            <person name="Malfatti S."/>
            <person name="Shin M."/>
            <person name="Vergez L."/>
            <person name="Schmutz J."/>
            <person name="Larimer F."/>
            <person name="Land M."/>
            <person name="Hauser L."/>
            <person name="Pelletier D.A."/>
            <person name="Kyrpides N."/>
            <person name="Anderson I."/>
            <person name="Oda Y."/>
            <person name="Harwood C.S."/>
            <person name="Richardson P."/>
        </authorList>
    </citation>
    <scope>NUCLEOTIDE SEQUENCE [LARGE SCALE GENOMIC DNA]</scope>
    <source>
        <strain evidence="3">BisB18</strain>
    </source>
</reference>
<dbReference type="eggNOG" id="ENOG5030ZCH">
    <property type="taxonomic scope" value="Bacteria"/>
</dbReference>
<evidence type="ECO:0000313" key="3">
    <source>
        <dbReference type="EMBL" id="ABD87251.1"/>
    </source>
</evidence>
<feature type="chain" id="PRO_5004199651" evidence="2">
    <location>
        <begin position="22"/>
        <end position="111"/>
    </location>
</feature>
<accession>Q218D5</accession>
<name>Q218D5_RHOPB</name>
<dbReference type="RefSeq" id="WP_011472155.1">
    <property type="nucleotide sequence ID" value="NC_007925.1"/>
</dbReference>
<organism evidence="3">
    <name type="scientific">Rhodopseudomonas palustris (strain BisB18)</name>
    <dbReference type="NCBI Taxonomy" id="316056"/>
    <lineage>
        <taxon>Bacteria</taxon>
        <taxon>Pseudomonadati</taxon>
        <taxon>Pseudomonadota</taxon>
        <taxon>Alphaproteobacteria</taxon>
        <taxon>Hyphomicrobiales</taxon>
        <taxon>Nitrobacteraceae</taxon>
        <taxon>Rhodopseudomonas</taxon>
    </lineage>
</organism>
<protein>
    <submittedName>
        <fullName evidence="3">Uncharacterized protein</fullName>
    </submittedName>
</protein>
<keyword evidence="2" id="KW-0732">Signal</keyword>
<feature type="region of interest" description="Disordered" evidence="1">
    <location>
        <begin position="89"/>
        <end position="111"/>
    </location>
</feature>
<proteinExistence type="predicted"/>
<dbReference type="KEGG" id="rpc:RPC_1692"/>
<dbReference type="AlphaFoldDB" id="Q218D5"/>
<dbReference type="EMBL" id="CP000301">
    <property type="protein sequence ID" value="ABD87251.1"/>
    <property type="molecule type" value="Genomic_DNA"/>
</dbReference>
<dbReference type="OrthoDB" id="7933613at2"/>
<evidence type="ECO:0000256" key="2">
    <source>
        <dbReference type="SAM" id="SignalP"/>
    </source>
</evidence>
<evidence type="ECO:0000256" key="1">
    <source>
        <dbReference type="SAM" id="MobiDB-lite"/>
    </source>
</evidence>